<name>A0A1W6ZTG9_9HYPH</name>
<evidence type="ECO:0000256" key="8">
    <source>
        <dbReference type="ARBA" id="ARBA00022989"/>
    </source>
</evidence>
<dbReference type="GO" id="GO:0055085">
    <property type="term" value="P:transmembrane transport"/>
    <property type="evidence" value="ECO:0007669"/>
    <property type="project" value="InterPro"/>
</dbReference>
<accession>A0A1W6ZTG9</accession>
<dbReference type="InterPro" id="IPR037682">
    <property type="entry name" value="TonB_C"/>
</dbReference>
<dbReference type="KEGG" id="psin:CAK95_17325"/>
<keyword evidence="6" id="KW-0812">Transmembrane</keyword>
<dbReference type="OrthoDB" id="8215632at2"/>
<keyword evidence="4" id="KW-1003">Cell membrane</keyword>
<evidence type="ECO:0000313" key="12">
    <source>
        <dbReference type="Proteomes" id="UP000194137"/>
    </source>
</evidence>
<evidence type="ECO:0000256" key="3">
    <source>
        <dbReference type="ARBA" id="ARBA00022448"/>
    </source>
</evidence>
<gene>
    <name evidence="11" type="ORF">CAK95_17325</name>
</gene>
<dbReference type="GO" id="GO:0098797">
    <property type="term" value="C:plasma membrane protein complex"/>
    <property type="evidence" value="ECO:0007669"/>
    <property type="project" value="TreeGrafter"/>
</dbReference>
<comment type="similarity">
    <text evidence="2">Belongs to the TonB family.</text>
</comment>
<evidence type="ECO:0000256" key="1">
    <source>
        <dbReference type="ARBA" id="ARBA00004383"/>
    </source>
</evidence>
<evidence type="ECO:0000259" key="10">
    <source>
        <dbReference type="PROSITE" id="PS52015"/>
    </source>
</evidence>
<evidence type="ECO:0000256" key="9">
    <source>
        <dbReference type="ARBA" id="ARBA00023136"/>
    </source>
</evidence>
<evidence type="ECO:0000256" key="4">
    <source>
        <dbReference type="ARBA" id="ARBA00022475"/>
    </source>
</evidence>
<keyword evidence="5" id="KW-0997">Cell inner membrane</keyword>
<protein>
    <recommendedName>
        <fullName evidence="10">TonB C-terminal domain-containing protein</fullName>
    </recommendedName>
</protein>
<sequence>MRAFSFVGFSFLVLTAMIGASLQANAQAQTSPAMAGWKRGATHRIAQHLNQSKPQLAQAINSLGAKATSARTVIGLQINRDGSVRSRHVQKSSGRAALDKIALQVVSGVGAFPPLPMGSGADTMTLSVPIHFENRVGPGQWRRAIVLHLYRHAAPLLRNNISGTVVVGFSLSRSGQVLSRGIRKSSGNKSLDDSVLRMVADAGPFPTAPSDIPGNNFSFSAPINVNALRPFF</sequence>
<dbReference type="InterPro" id="IPR006260">
    <property type="entry name" value="TonB/TolA_C"/>
</dbReference>
<reference evidence="11 12" key="1">
    <citation type="submission" date="2017-05" db="EMBL/GenBank/DDBJ databases">
        <title>Full genome sequence of Pseudorhodoplanes sinuspersici.</title>
        <authorList>
            <person name="Dastgheib S.M.M."/>
            <person name="Shavandi M."/>
            <person name="Tirandaz H."/>
        </authorList>
    </citation>
    <scope>NUCLEOTIDE SEQUENCE [LARGE SCALE GENOMIC DNA]</scope>
    <source>
        <strain evidence="11 12">RIPI110</strain>
    </source>
</reference>
<keyword evidence="9" id="KW-0472">Membrane</keyword>
<evidence type="ECO:0000256" key="7">
    <source>
        <dbReference type="ARBA" id="ARBA00022927"/>
    </source>
</evidence>
<dbReference type="GO" id="GO:0031992">
    <property type="term" value="F:energy transducer activity"/>
    <property type="evidence" value="ECO:0007669"/>
    <property type="project" value="TreeGrafter"/>
</dbReference>
<keyword evidence="8" id="KW-1133">Transmembrane helix</keyword>
<keyword evidence="12" id="KW-1185">Reference proteome</keyword>
<dbReference type="NCBIfam" id="TIGR01352">
    <property type="entry name" value="tonB_Cterm"/>
    <property type="match status" value="2"/>
</dbReference>
<dbReference type="Proteomes" id="UP000194137">
    <property type="component" value="Chromosome"/>
</dbReference>
<dbReference type="PROSITE" id="PS52015">
    <property type="entry name" value="TONB_CTD"/>
    <property type="match status" value="1"/>
</dbReference>
<dbReference type="Pfam" id="PF03544">
    <property type="entry name" value="TonB_C"/>
    <property type="match status" value="1"/>
</dbReference>
<evidence type="ECO:0000256" key="6">
    <source>
        <dbReference type="ARBA" id="ARBA00022692"/>
    </source>
</evidence>
<dbReference type="PANTHER" id="PTHR33446:SF2">
    <property type="entry name" value="PROTEIN TONB"/>
    <property type="match status" value="1"/>
</dbReference>
<dbReference type="EMBL" id="CP021112">
    <property type="protein sequence ID" value="ARQ00642.1"/>
    <property type="molecule type" value="Genomic_DNA"/>
</dbReference>
<keyword evidence="3" id="KW-0813">Transport</keyword>
<dbReference type="SUPFAM" id="SSF74653">
    <property type="entry name" value="TolA/TonB C-terminal domain"/>
    <property type="match status" value="2"/>
</dbReference>
<dbReference type="Gene3D" id="3.30.1150.10">
    <property type="match status" value="2"/>
</dbReference>
<comment type="subcellular location">
    <subcellularLocation>
        <location evidence="1">Cell inner membrane</location>
        <topology evidence="1">Single-pass membrane protein</topology>
        <orientation evidence="1">Periplasmic side</orientation>
    </subcellularLocation>
</comment>
<dbReference type="RefSeq" id="WP_086089039.1">
    <property type="nucleotide sequence ID" value="NZ_CP021112.1"/>
</dbReference>
<dbReference type="PANTHER" id="PTHR33446">
    <property type="entry name" value="PROTEIN TONB-RELATED"/>
    <property type="match status" value="1"/>
</dbReference>
<dbReference type="AlphaFoldDB" id="A0A1W6ZTG9"/>
<dbReference type="InterPro" id="IPR051045">
    <property type="entry name" value="TonB-dependent_transducer"/>
</dbReference>
<proteinExistence type="inferred from homology"/>
<keyword evidence="7" id="KW-0653">Protein transport</keyword>
<evidence type="ECO:0000313" key="11">
    <source>
        <dbReference type="EMBL" id="ARQ00642.1"/>
    </source>
</evidence>
<dbReference type="STRING" id="1235591.CAK95_17325"/>
<evidence type="ECO:0000256" key="2">
    <source>
        <dbReference type="ARBA" id="ARBA00006555"/>
    </source>
</evidence>
<evidence type="ECO:0000256" key="5">
    <source>
        <dbReference type="ARBA" id="ARBA00022519"/>
    </source>
</evidence>
<organism evidence="11 12">
    <name type="scientific">Pseudorhodoplanes sinuspersici</name>
    <dbReference type="NCBI Taxonomy" id="1235591"/>
    <lineage>
        <taxon>Bacteria</taxon>
        <taxon>Pseudomonadati</taxon>
        <taxon>Pseudomonadota</taxon>
        <taxon>Alphaproteobacteria</taxon>
        <taxon>Hyphomicrobiales</taxon>
        <taxon>Pseudorhodoplanes</taxon>
    </lineage>
</organism>
<dbReference type="GO" id="GO:0015031">
    <property type="term" value="P:protein transport"/>
    <property type="evidence" value="ECO:0007669"/>
    <property type="project" value="UniProtKB-KW"/>
</dbReference>
<dbReference type="Pfam" id="PF13103">
    <property type="entry name" value="TonB_2"/>
    <property type="match status" value="1"/>
</dbReference>
<feature type="domain" description="TonB C-terminal" evidence="10">
    <location>
        <begin position="137"/>
        <end position="232"/>
    </location>
</feature>